<protein>
    <submittedName>
        <fullName evidence="3">REGULATOR OF VPS4 ACTIVITY IN THE MVB PATHWAY PROTEIN</fullName>
    </submittedName>
</protein>
<evidence type="ECO:0000313" key="3">
    <source>
        <dbReference type="EMBL" id="KAJ6673674.1"/>
    </source>
</evidence>
<comment type="similarity">
    <text evidence="1">Belongs to the IST1 family.</text>
</comment>
<feature type="region of interest" description="Disordered" evidence="2">
    <location>
        <begin position="454"/>
        <end position="509"/>
    </location>
</feature>
<dbReference type="PANTHER" id="PTHR12161">
    <property type="entry name" value="IST1 FAMILY MEMBER"/>
    <property type="match status" value="1"/>
</dbReference>
<dbReference type="InterPro" id="IPR042277">
    <property type="entry name" value="IST1-like"/>
</dbReference>
<dbReference type="GO" id="GO:0015031">
    <property type="term" value="P:protein transport"/>
    <property type="evidence" value="ECO:0007669"/>
    <property type="project" value="InterPro"/>
</dbReference>
<dbReference type="EMBL" id="JAPFFL010000017">
    <property type="protein sequence ID" value="KAJ6673674.1"/>
    <property type="molecule type" value="Genomic_DNA"/>
</dbReference>
<feature type="compositionally biased region" description="Basic and acidic residues" evidence="2">
    <location>
        <begin position="346"/>
        <end position="359"/>
    </location>
</feature>
<dbReference type="Proteomes" id="UP001151529">
    <property type="component" value="Chromosome 18"/>
</dbReference>
<organism evidence="3 4">
    <name type="scientific">Salix viminalis</name>
    <name type="common">Common osier</name>
    <name type="synonym">Basket willow</name>
    <dbReference type="NCBI Taxonomy" id="40686"/>
    <lineage>
        <taxon>Eukaryota</taxon>
        <taxon>Viridiplantae</taxon>
        <taxon>Streptophyta</taxon>
        <taxon>Embryophyta</taxon>
        <taxon>Tracheophyta</taxon>
        <taxon>Spermatophyta</taxon>
        <taxon>Magnoliopsida</taxon>
        <taxon>eudicotyledons</taxon>
        <taxon>Gunneridae</taxon>
        <taxon>Pentapetalae</taxon>
        <taxon>rosids</taxon>
        <taxon>fabids</taxon>
        <taxon>Malpighiales</taxon>
        <taxon>Salicaceae</taxon>
        <taxon>Saliceae</taxon>
        <taxon>Salix</taxon>
    </lineage>
</organism>
<gene>
    <name evidence="3" type="ORF">OIU85_012661</name>
</gene>
<feature type="compositionally biased region" description="Basic and acidic residues" evidence="2">
    <location>
        <begin position="384"/>
        <end position="404"/>
    </location>
</feature>
<evidence type="ECO:0000256" key="1">
    <source>
        <dbReference type="ARBA" id="ARBA00005536"/>
    </source>
</evidence>
<dbReference type="OrthoDB" id="29853at2759"/>
<feature type="region of interest" description="Disordered" evidence="2">
    <location>
        <begin position="342"/>
        <end position="404"/>
    </location>
</feature>
<reference evidence="3 4" key="1">
    <citation type="journal article" date="2023" name="Int. J. Mol. Sci.">
        <title>De Novo Assembly and Annotation of 11 Diverse Shrub Willow (Salix) Genomes Reveals Novel Gene Organization in Sex-Linked Regions.</title>
        <authorList>
            <person name="Hyden B."/>
            <person name="Feng K."/>
            <person name="Yates T.B."/>
            <person name="Jawdy S."/>
            <person name="Cereghino C."/>
            <person name="Smart L.B."/>
            <person name="Muchero W."/>
        </authorList>
    </citation>
    <scope>NUCLEOTIDE SEQUENCE [LARGE SCALE GENOMIC DNA]</scope>
    <source>
        <tissue evidence="3">Shoot tip</tissue>
    </source>
</reference>
<feature type="region of interest" description="Disordered" evidence="2">
    <location>
        <begin position="526"/>
        <end position="601"/>
    </location>
</feature>
<comment type="caution">
    <text evidence="3">The sequence shown here is derived from an EMBL/GenBank/DDBJ whole genome shotgun (WGS) entry which is preliminary data.</text>
</comment>
<keyword evidence="4" id="KW-1185">Reference proteome</keyword>
<dbReference type="Gene3D" id="1.20.1260.60">
    <property type="entry name" value="Vacuolar protein sorting-associated protein Ist1"/>
    <property type="match status" value="1"/>
</dbReference>
<sequence>MLDGILGRGFVAKCKSLIKLTKNQIEVVRRKRNATLKYLKKDMADLLANGLDINAYGRAEGLLAELNQLSCYDFVEQFCDFVLKHLSVMQKIEVCVVIISSEHFFVHIVCKQHDMIYSLFVAPCSHSKTFIIIGLFISLLAKIKGFQYMDEVPSQCWSLQIDAIPGFGAAKSREYCASKKLHCPEDCREAVSSLMFAAAGLNNLPELRDLRDVFYERYGSSLELFVNQEFVEKLSSKFVTMEKKIQLMQSIALEFSITWDSKAFQQRMSKTPESKKDQTKIHGSLHRNDDRYMPINDKDIVPNGDKQDIPLKERLQYDKHEPIRVREEIILRRDNRDILFQGRQEATPEKHQPWKEDTPLKTVRLGSSSQRKRMESVDGASKLQDGRENSAPKRDDKDTIIHAKPDITPSYAGLWSKNNAKDSLAAHNKYGGQDNMENSARDVLKEEVHKLKPRYNNAIPPPYTKTNAKLKDTRHEASVGSSQIGSDINAVQKDPSRDNTANSWNSSEKIQQGAYLPADHEKQDVGLTRQNGHGHEKSNYYPGDGIGNPIPKPRSMRRKHSKSHSTHDDAGNSEDTGGVKRRSRSRRRDDPRKGLQILFDDEHYQNDEEERMIDKLLIHYSKKPSAYEAGKVVRRKSKSHHTHQQGTTEADKSPRHISRDGPDEISEMVSATPRSISLPHETNSSEATKVFTRAASFQPDRTGPARHVHPKLPDYDDLAARFAALKGR</sequence>
<feature type="region of interest" description="Disordered" evidence="2">
    <location>
        <begin position="267"/>
        <end position="306"/>
    </location>
</feature>
<feature type="compositionally biased region" description="Basic residues" evidence="2">
    <location>
        <begin position="554"/>
        <end position="564"/>
    </location>
</feature>
<dbReference type="PANTHER" id="PTHR12161:SF14">
    <property type="entry name" value="REGULATOR OF VPS4 ACTIVITY IN THE MVB PATHWAY PROTEIN"/>
    <property type="match status" value="1"/>
</dbReference>
<feature type="compositionally biased region" description="Basic and acidic residues" evidence="2">
    <location>
        <begin position="649"/>
        <end position="662"/>
    </location>
</feature>
<feature type="compositionally biased region" description="Basic residues" evidence="2">
    <location>
        <begin position="632"/>
        <end position="643"/>
    </location>
</feature>
<accession>A0A9Q0NPS4</accession>
<evidence type="ECO:0000313" key="4">
    <source>
        <dbReference type="Proteomes" id="UP001151529"/>
    </source>
</evidence>
<proteinExistence type="inferred from homology"/>
<dbReference type="Pfam" id="PF03398">
    <property type="entry name" value="Ist1"/>
    <property type="match status" value="2"/>
</dbReference>
<name>A0A9Q0NPS4_SALVM</name>
<evidence type="ECO:0000256" key="2">
    <source>
        <dbReference type="SAM" id="MobiDB-lite"/>
    </source>
</evidence>
<dbReference type="AlphaFoldDB" id="A0A9Q0NPS4"/>
<feature type="compositionally biased region" description="Polar residues" evidence="2">
    <location>
        <begin position="672"/>
        <end position="687"/>
    </location>
</feature>
<feature type="compositionally biased region" description="Basic and acidic residues" evidence="2">
    <location>
        <begin position="270"/>
        <end position="306"/>
    </location>
</feature>
<feature type="region of interest" description="Disordered" evidence="2">
    <location>
        <begin position="631"/>
        <end position="688"/>
    </location>
</feature>
<feature type="compositionally biased region" description="Polar residues" evidence="2">
    <location>
        <begin position="498"/>
        <end position="509"/>
    </location>
</feature>
<dbReference type="InterPro" id="IPR005061">
    <property type="entry name" value="Ist1"/>
</dbReference>